<protein>
    <submittedName>
        <fullName evidence="4">Protein rep</fullName>
    </submittedName>
</protein>
<evidence type="ECO:0000256" key="2">
    <source>
        <dbReference type="ARBA" id="ARBA00022705"/>
    </source>
</evidence>
<feature type="compositionally biased region" description="Polar residues" evidence="3">
    <location>
        <begin position="1"/>
        <end position="17"/>
    </location>
</feature>
<dbReference type="Pfam" id="PF01446">
    <property type="entry name" value="Rep_1"/>
    <property type="match status" value="1"/>
</dbReference>
<dbReference type="RefSeq" id="WP_386258172.1">
    <property type="nucleotide sequence ID" value="NZ_JBHTRV010000094.1"/>
</dbReference>
<comment type="caution">
    <text evidence="4">The sequence shown here is derived from an EMBL/GenBank/DDBJ whole genome shotgun (WGS) entry which is preliminary data.</text>
</comment>
<keyword evidence="2" id="KW-0235">DNA replication</keyword>
<sequence>MQVSGLHQNGETDNPGSRTAKRDAAPFSGGVPGAKPETGTDTAARDAAFILREALRPLSGLQRLADCGLSVLAGGVTPVIRNGRAGFAGVVTCGSVHVCPCCSTSIRRVRQDELEQVGEFWECQSCGLVMMTLTMRHYLRDRLEDLLGKQREAWKRGFGQNAGRAWRDAKAAYEIRGFVRAWEVTHGSNGWHVHYHVLLFLARPLAAGQVQELQHLAFEVWSAALVKVGARMPVEISEKDGKPVAVRIDAPDRGESGKLARYLMKGQDGKAKWGVAHELTRQDIKQGQGGHRTPFEIARAATAPDADPIDVQLWQEFVAAAVGIRALYRLEPRPRELAD</sequence>
<dbReference type="InterPro" id="IPR000989">
    <property type="entry name" value="Rep"/>
</dbReference>
<keyword evidence="5" id="KW-1185">Reference proteome</keyword>
<evidence type="ECO:0000313" key="4">
    <source>
        <dbReference type="EMBL" id="MFE5986019.1"/>
    </source>
</evidence>
<evidence type="ECO:0000313" key="5">
    <source>
        <dbReference type="Proteomes" id="UP001600424"/>
    </source>
</evidence>
<dbReference type="EMBL" id="JBHTRV010000094">
    <property type="protein sequence ID" value="MFE5986019.1"/>
    <property type="molecule type" value="Genomic_DNA"/>
</dbReference>
<reference evidence="4 5" key="1">
    <citation type="submission" date="2024-09" db="EMBL/GenBank/DDBJ databases">
        <title>The Natural Products Discovery Center: Release of the First 8490 Sequenced Strains for Exploring Actinobacteria Biosynthetic Diversity.</title>
        <authorList>
            <person name="Kalkreuter E."/>
            <person name="Kautsar S.A."/>
            <person name="Yang D."/>
            <person name="Bader C.D."/>
            <person name="Teijaro C.N."/>
            <person name="Fluegel L."/>
            <person name="Davis C.M."/>
            <person name="Simpson J.R."/>
            <person name="Lauterbach L."/>
            <person name="Steele A.D."/>
            <person name="Gui C."/>
            <person name="Meng S."/>
            <person name="Li G."/>
            <person name="Viehrig K."/>
            <person name="Ye F."/>
            <person name="Su P."/>
            <person name="Kiefer A.F."/>
            <person name="Nichols A."/>
            <person name="Cepeda A.J."/>
            <person name="Yan W."/>
            <person name="Fan B."/>
            <person name="Jiang Y."/>
            <person name="Adhikari A."/>
            <person name="Zheng C.-J."/>
            <person name="Schuster L."/>
            <person name="Cowan T.M."/>
            <person name="Smanski M.J."/>
            <person name="Chevrette M.G."/>
            <person name="De Carvalho L.P.S."/>
            <person name="Shen B."/>
        </authorList>
    </citation>
    <scope>NUCLEOTIDE SEQUENCE [LARGE SCALE GENOMIC DNA]</scope>
    <source>
        <strain evidence="4 5">NPDC056472</strain>
    </source>
</reference>
<evidence type="ECO:0000256" key="1">
    <source>
        <dbReference type="ARBA" id="ARBA00008909"/>
    </source>
</evidence>
<name>A0ABW6JB21_STRWE</name>
<organism evidence="4 5">
    <name type="scientific">Streptomyces wedmorensis</name>
    <dbReference type="NCBI Taxonomy" id="43759"/>
    <lineage>
        <taxon>Bacteria</taxon>
        <taxon>Bacillati</taxon>
        <taxon>Actinomycetota</taxon>
        <taxon>Actinomycetes</taxon>
        <taxon>Kitasatosporales</taxon>
        <taxon>Streptomycetaceae</taxon>
        <taxon>Streptomyces</taxon>
    </lineage>
</organism>
<gene>
    <name evidence="4" type="ORF">ACFQ63_40980</name>
</gene>
<feature type="non-terminal residue" evidence="4">
    <location>
        <position position="339"/>
    </location>
</feature>
<proteinExistence type="inferred from homology"/>
<evidence type="ECO:0000256" key="3">
    <source>
        <dbReference type="SAM" id="MobiDB-lite"/>
    </source>
</evidence>
<accession>A0ABW6JB21</accession>
<comment type="similarity">
    <text evidence="1">Belongs to the Gram-positive plasmids replication protein type 1 family.</text>
</comment>
<dbReference type="Proteomes" id="UP001600424">
    <property type="component" value="Unassembled WGS sequence"/>
</dbReference>
<feature type="region of interest" description="Disordered" evidence="3">
    <location>
        <begin position="1"/>
        <end position="40"/>
    </location>
</feature>